<evidence type="ECO:0000256" key="3">
    <source>
        <dbReference type="ARBA" id="ARBA00004642"/>
    </source>
</evidence>
<comment type="cofactor">
    <cofactor evidence="1">
        <name>Co(2+)</name>
        <dbReference type="ChEBI" id="CHEBI:48828"/>
    </cofactor>
</comment>
<keyword evidence="6" id="KW-0539">Nucleus</keyword>
<dbReference type="GO" id="GO:0016077">
    <property type="term" value="P:sno(s)RNA catabolic process"/>
    <property type="evidence" value="ECO:0007669"/>
    <property type="project" value="TreeGrafter"/>
</dbReference>
<dbReference type="InterPro" id="IPR015797">
    <property type="entry name" value="NUDIX_hydrolase-like_dom_sf"/>
</dbReference>
<evidence type="ECO:0000256" key="4">
    <source>
        <dbReference type="ARBA" id="ARBA00022884"/>
    </source>
</evidence>
<dbReference type="GO" id="GO:1990174">
    <property type="term" value="F:phosphodiesterase decapping endonuclease activity"/>
    <property type="evidence" value="ECO:0007669"/>
    <property type="project" value="TreeGrafter"/>
</dbReference>
<evidence type="ECO:0000256" key="16">
    <source>
        <dbReference type="ARBA" id="ARBA00048945"/>
    </source>
</evidence>
<protein>
    <recommendedName>
        <fullName evidence="9">U8 snoRNA-decapping enzyme</fullName>
        <ecNumber evidence="8">3.6.1.64</ecNumber>
    </recommendedName>
    <alternativeName>
        <fullName evidence="12">IDP phosphatase</fullName>
    </alternativeName>
    <alternativeName>
        <fullName evidence="10">Inosine diphosphate phosphatase</fullName>
    </alternativeName>
    <alternativeName>
        <fullName evidence="11">Nucleoside diphosphate-linked moiety X motif 16</fullName>
    </alternativeName>
    <alternativeName>
        <fullName evidence="13">m7GpppN-mRNA hydrolase</fullName>
    </alternativeName>
</protein>
<evidence type="ECO:0000256" key="13">
    <source>
        <dbReference type="ARBA" id="ARBA00043162"/>
    </source>
</evidence>
<comment type="catalytic activity">
    <reaction evidence="15">
        <text>IDP + H2O = IMP + phosphate + H(+)</text>
        <dbReference type="Rhea" id="RHEA:35207"/>
        <dbReference type="ChEBI" id="CHEBI:15377"/>
        <dbReference type="ChEBI" id="CHEBI:15378"/>
        <dbReference type="ChEBI" id="CHEBI:43474"/>
        <dbReference type="ChEBI" id="CHEBI:58053"/>
        <dbReference type="ChEBI" id="CHEBI:58280"/>
        <dbReference type="EC" id="3.6.1.64"/>
    </reaction>
    <physiologicalReaction direction="left-to-right" evidence="15">
        <dbReference type="Rhea" id="RHEA:35208"/>
    </physiologicalReaction>
</comment>
<evidence type="ECO:0000256" key="11">
    <source>
        <dbReference type="ARBA" id="ARBA00041656"/>
    </source>
</evidence>
<evidence type="ECO:0000259" key="18">
    <source>
        <dbReference type="PROSITE" id="PS51462"/>
    </source>
</evidence>
<reference evidence="19" key="1">
    <citation type="submission" date="2025-08" db="UniProtKB">
        <authorList>
            <consortium name="Ensembl"/>
        </authorList>
    </citation>
    <scope>IDENTIFICATION</scope>
</reference>
<keyword evidence="4" id="KW-0694">RNA-binding</keyword>
<evidence type="ECO:0000256" key="14">
    <source>
        <dbReference type="ARBA" id="ARBA00047661"/>
    </source>
</evidence>
<evidence type="ECO:0000256" key="9">
    <source>
        <dbReference type="ARBA" id="ARBA00039871"/>
    </source>
</evidence>
<evidence type="ECO:0000256" key="10">
    <source>
        <dbReference type="ARBA" id="ARBA00041450"/>
    </source>
</evidence>
<dbReference type="PROSITE" id="PS51462">
    <property type="entry name" value="NUDIX"/>
    <property type="match status" value="1"/>
</dbReference>
<evidence type="ECO:0000256" key="15">
    <source>
        <dbReference type="ARBA" id="ARBA00047875"/>
    </source>
</evidence>
<dbReference type="Ensembl" id="ENSOSIT00000028245.1">
    <property type="protein sequence ID" value="ENSOSIP00000026782.1"/>
    <property type="gene ID" value="ENSOSIG00000014096.1"/>
</dbReference>
<dbReference type="GO" id="GO:1990003">
    <property type="term" value="F:IDP phosphatase activity"/>
    <property type="evidence" value="ECO:0007669"/>
    <property type="project" value="UniProtKB-EC"/>
</dbReference>
<comment type="catalytic activity">
    <reaction evidence="14">
        <text>a 5'-end (N(7)-methyl 5'-triphosphoguanosine)-ribonucleoside in mRNA + H2O = N(7)-methyl-GDP + a 5'-end phospho-ribonucleoside in mRNA + 2 H(+)</text>
        <dbReference type="Rhea" id="RHEA:67484"/>
        <dbReference type="Rhea" id="RHEA-COMP:15692"/>
        <dbReference type="Rhea" id="RHEA-COMP:17167"/>
        <dbReference type="ChEBI" id="CHEBI:15377"/>
        <dbReference type="ChEBI" id="CHEBI:15378"/>
        <dbReference type="ChEBI" id="CHEBI:63714"/>
        <dbReference type="ChEBI" id="CHEBI:138282"/>
        <dbReference type="ChEBI" id="CHEBI:156461"/>
        <dbReference type="EC" id="3.6.1.62"/>
    </reaction>
    <physiologicalReaction direction="left-to-right" evidence="14">
        <dbReference type="Rhea" id="RHEA:67485"/>
    </physiologicalReaction>
</comment>
<evidence type="ECO:0000313" key="20">
    <source>
        <dbReference type="Proteomes" id="UP000694383"/>
    </source>
</evidence>
<feature type="region of interest" description="Disordered" evidence="17">
    <location>
        <begin position="195"/>
        <end position="237"/>
    </location>
</feature>
<comment type="similarity">
    <text evidence="7">Belongs to the Nudix hydrolase family. NUDT16 subfamily.</text>
</comment>
<evidence type="ECO:0000256" key="8">
    <source>
        <dbReference type="ARBA" id="ARBA00038899"/>
    </source>
</evidence>
<dbReference type="Pfam" id="PF22327">
    <property type="entry name" value="Nudt16-like"/>
    <property type="match status" value="1"/>
</dbReference>
<reference evidence="19" key="2">
    <citation type="submission" date="2025-09" db="UniProtKB">
        <authorList>
            <consortium name="Ensembl"/>
        </authorList>
    </citation>
    <scope>IDENTIFICATION</scope>
</reference>
<evidence type="ECO:0000256" key="6">
    <source>
        <dbReference type="ARBA" id="ARBA00023242"/>
    </source>
</evidence>
<feature type="domain" description="Nudix hydrolase" evidence="18">
    <location>
        <begin position="16"/>
        <end position="154"/>
    </location>
</feature>
<evidence type="ECO:0000256" key="2">
    <source>
        <dbReference type="ARBA" id="ARBA00004604"/>
    </source>
</evidence>
<dbReference type="EC" id="3.6.1.64" evidence="8"/>
<evidence type="ECO:0000256" key="12">
    <source>
        <dbReference type="ARBA" id="ARBA00042015"/>
    </source>
</evidence>
<dbReference type="AlphaFoldDB" id="A0A8C7YH49"/>
<dbReference type="GO" id="GO:0009117">
    <property type="term" value="P:nucleotide metabolic process"/>
    <property type="evidence" value="ECO:0007669"/>
    <property type="project" value="UniProtKB-KW"/>
</dbReference>
<dbReference type="GO" id="GO:0005730">
    <property type="term" value="C:nucleolus"/>
    <property type="evidence" value="ECO:0007669"/>
    <property type="project" value="UniProtKB-SubCell"/>
</dbReference>
<dbReference type="Proteomes" id="UP000694383">
    <property type="component" value="Unplaced"/>
</dbReference>
<dbReference type="GO" id="GO:0030515">
    <property type="term" value="F:snoRNA binding"/>
    <property type="evidence" value="ECO:0007669"/>
    <property type="project" value="TreeGrafter"/>
</dbReference>
<keyword evidence="5" id="KW-0546">Nucleotide metabolism</keyword>
<evidence type="ECO:0000256" key="5">
    <source>
        <dbReference type="ARBA" id="ARBA00023080"/>
    </source>
</evidence>
<dbReference type="GO" id="GO:0140933">
    <property type="term" value="F:5'-(N(7)-methylguanosine 5'-triphospho)-[mRNA] hydrolase activity"/>
    <property type="evidence" value="ECO:0007669"/>
    <property type="project" value="UniProtKB-EC"/>
</dbReference>
<evidence type="ECO:0000256" key="1">
    <source>
        <dbReference type="ARBA" id="ARBA00001941"/>
    </source>
</evidence>
<comment type="subcellular location">
    <subcellularLocation>
        <location evidence="2">Nucleus</location>
        <location evidence="2">Nucleolus</location>
    </subcellularLocation>
    <subcellularLocation>
        <location evidence="3">Nucleus</location>
        <location evidence="3">Nucleoplasm</location>
    </subcellularLocation>
</comment>
<dbReference type="Gene3D" id="3.90.79.10">
    <property type="entry name" value="Nucleoside Triphosphate Pyrophosphohydrolase"/>
    <property type="match status" value="1"/>
</dbReference>
<dbReference type="GeneTree" id="ENSGT00390000016224"/>
<name>A0A8C7YH49_9TELE</name>
<evidence type="ECO:0000256" key="7">
    <source>
        <dbReference type="ARBA" id="ARBA00038173"/>
    </source>
</evidence>
<dbReference type="PANTHER" id="PTHR31699:SF1">
    <property type="entry name" value="U8 SNORNA-DECAPPING ENZYME"/>
    <property type="match status" value="1"/>
</dbReference>
<evidence type="ECO:0000256" key="17">
    <source>
        <dbReference type="SAM" id="MobiDB-lite"/>
    </source>
</evidence>
<proteinExistence type="inferred from homology"/>
<organism evidence="19 20">
    <name type="scientific">Oryzias sinensis</name>
    <name type="common">Chinese medaka</name>
    <dbReference type="NCBI Taxonomy" id="183150"/>
    <lineage>
        <taxon>Eukaryota</taxon>
        <taxon>Metazoa</taxon>
        <taxon>Chordata</taxon>
        <taxon>Craniata</taxon>
        <taxon>Vertebrata</taxon>
        <taxon>Euteleostomi</taxon>
        <taxon>Actinopterygii</taxon>
        <taxon>Neopterygii</taxon>
        <taxon>Teleostei</taxon>
        <taxon>Neoteleostei</taxon>
        <taxon>Acanthomorphata</taxon>
        <taxon>Ovalentaria</taxon>
        <taxon>Atherinomorphae</taxon>
        <taxon>Beloniformes</taxon>
        <taxon>Adrianichthyidae</taxon>
        <taxon>Oryziinae</taxon>
        <taxon>Oryzias</taxon>
    </lineage>
</organism>
<evidence type="ECO:0000313" key="19">
    <source>
        <dbReference type="Ensembl" id="ENSOSIP00000026782.1"/>
    </source>
</evidence>
<comment type="catalytic activity">
    <reaction evidence="16">
        <text>dIDP + H2O = dIMP + phosphate + H(+)</text>
        <dbReference type="Rhea" id="RHEA:35211"/>
        <dbReference type="ChEBI" id="CHEBI:15377"/>
        <dbReference type="ChEBI" id="CHEBI:15378"/>
        <dbReference type="ChEBI" id="CHEBI:43474"/>
        <dbReference type="ChEBI" id="CHEBI:61194"/>
        <dbReference type="ChEBI" id="CHEBI:62286"/>
        <dbReference type="EC" id="3.6.1.64"/>
    </reaction>
    <physiologicalReaction direction="left-to-right" evidence="16">
        <dbReference type="Rhea" id="RHEA:35212"/>
    </physiologicalReaction>
</comment>
<dbReference type="InterPro" id="IPR054754">
    <property type="entry name" value="NudT16"/>
</dbReference>
<dbReference type="SUPFAM" id="SSF55811">
    <property type="entry name" value="Nudix"/>
    <property type="match status" value="1"/>
</dbReference>
<dbReference type="InterPro" id="IPR000086">
    <property type="entry name" value="NUDIX_hydrolase_dom"/>
</dbReference>
<keyword evidence="20" id="KW-1185">Reference proteome</keyword>
<dbReference type="GO" id="GO:0005654">
    <property type="term" value="C:nucleoplasm"/>
    <property type="evidence" value="ECO:0007669"/>
    <property type="project" value="UniProtKB-SubCell"/>
</dbReference>
<accession>A0A8C7YH49</accession>
<dbReference type="PANTHER" id="PTHR31699">
    <property type="entry name" value="NUDIX T16 FAMILY MEMBER"/>
    <property type="match status" value="1"/>
</dbReference>
<dbReference type="GO" id="GO:0006402">
    <property type="term" value="P:mRNA catabolic process"/>
    <property type="evidence" value="ECO:0007669"/>
    <property type="project" value="TreeGrafter"/>
</dbReference>
<sequence>MASGQLSREEALACSGCRHACHVMLYADTTSKLFGRTPIRHIVLMQMRFDGLLGFPGGLVNPAEESLEAGLSRELLEELGLEIPISEEDYVETCYAPALSWTSKSKLILHFYVKKMEEEQIREVEKAAASTAVDHGLEVERPLRRSALTRALFRPHLLPVPAGHGDGQGSALQNQPRRRSLVLSVPLLHRQRSFPADQLSAAPPPHLPTEPGEGAQKVAEDARHNQGGSAGGPRVRRAQHGRWCTAMTCFSFTNNQKE</sequence>